<evidence type="ECO:0000313" key="1">
    <source>
        <dbReference type="EMBL" id="MDF9277396.1"/>
    </source>
</evidence>
<dbReference type="EMBL" id="JAROKN010000010">
    <property type="protein sequence ID" value="MDF9277396.1"/>
    <property type="molecule type" value="Genomic_DNA"/>
</dbReference>
<sequence length="245" mass="27232">MSGRTAHIQVKNWVSDPTVVIGTLRGWVSSGASGIPTFVVIPRSDDPGEWKYLGPGELDELLGKNSSLDDDYSVSMVNSLPFPDSVLHHLLDLWTWNPRMTLVGRFDKVMTMRPGPDRLKSTYDAAVDLAALLLTAWVADHDPLVGIGDGDEIPGWLDEFADAASGVLHPNESQKEQRDAFRCDLEVFTQGDRKTAGYFYLEERAGQVRRNAYSHLYTASWERDAAYADALEKLTTICAFLVRTP</sequence>
<name>A0ABT6CUF6_9MICC</name>
<evidence type="ECO:0000313" key="2">
    <source>
        <dbReference type="Proteomes" id="UP001220456"/>
    </source>
</evidence>
<protein>
    <submittedName>
        <fullName evidence="1">Uncharacterized protein</fullName>
    </submittedName>
</protein>
<accession>A0ABT6CUF6</accession>
<dbReference type="Proteomes" id="UP001220456">
    <property type="component" value="Unassembled WGS sequence"/>
</dbReference>
<proteinExistence type="predicted"/>
<comment type="caution">
    <text evidence="1">The sequence shown here is derived from an EMBL/GenBank/DDBJ whole genome shotgun (WGS) entry which is preliminary data.</text>
</comment>
<keyword evidence="2" id="KW-1185">Reference proteome</keyword>
<gene>
    <name evidence="1" type="ORF">P4U43_06265</name>
</gene>
<dbReference type="RefSeq" id="WP_277357947.1">
    <property type="nucleotide sequence ID" value="NZ_JAROKN010000010.1"/>
</dbReference>
<reference evidence="1 2" key="1">
    <citation type="journal article" date="2023" name="Int. J. Syst. Evol. Microbiol.">
        <title>Arthrobacter vasquezii sp. nov., isolated from a soil sample from Union Glacier, Antarctica.</title>
        <authorList>
            <person name="Valenzuela-Ibaceta F."/>
            <person name="Carrasco V."/>
            <person name="Lagos-Moraga S."/>
            <person name="Dietz-Vargas C."/>
            <person name="Navarro C.A."/>
            <person name="Perez-Donoso J.M."/>
        </authorList>
    </citation>
    <scope>NUCLEOTIDE SEQUENCE [LARGE SCALE GENOMIC DNA]</scope>
    <source>
        <strain evidence="1 2">EH-1B-1</strain>
    </source>
</reference>
<organism evidence="1 2">
    <name type="scientific">Arthrobacter vasquezii</name>
    <dbReference type="NCBI Taxonomy" id="2977629"/>
    <lineage>
        <taxon>Bacteria</taxon>
        <taxon>Bacillati</taxon>
        <taxon>Actinomycetota</taxon>
        <taxon>Actinomycetes</taxon>
        <taxon>Micrococcales</taxon>
        <taxon>Micrococcaceae</taxon>
        <taxon>Arthrobacter</taxon>
    </lineage>
</organism>